<evidence type="ECO:0000313" key="3">
    <source>
        <dbReference type="Proteomes" id="UP000322667"/>
    </source>
</evidence>
<dbReference type="AlphaFoldDB" id="A0A5D2HX15"/>
<proteinExistence type="predicted"/>
<accession>A0A5D2HX15</accession>
<dbReference type="Proteomes" id="UP000322667">
    <property type="component" value="Chromosome D13"/>
</dbReference>
<organism evidence="2 3">
    <name type="scientific">Gossypium tomentosum</name>
    <name type="common">Hawaiian cotton</name>
    <name type="synonym">Gossypium sandvicense</name>
    <dbReference type="NCBI Taxonomy" id="34277"/>
    <lineage>
        <taxon>Eukaryota</taxon>
        <taxon>Viridiplantae</taxon>
        <taxon>Streptophyta</taxon>
        <taxon>Embryophyta</taxon>
        <taxon>Tracheophyta</taxon>
        <taxon>Spermatophyta</taxon>
        <taxon>Magnoliopsida</taxon>
        <taxon>eudicotyledons</taxon>
        <taxon>Gunneridae</taxon>
        <taxon>Pentapetalae</taxon>
        <taxon>rosids</taxon>
        <taxon>malvids</taxon>
        <taxon>Malvales</taxon>
        <taxon>Malvaceae</taxon>
        <taxon>Malvoideae</taxon>
        <taxon>Gossypium</taxon>
    </lineage>
</organism>
<gene>
    <name evidence="2" type="ORF">ES332_D13G143400v1</name>
</gene>
<evidence type="ECO:0000256" key="1">
    <source>
        <dbReference type="SAM" id="MobiDB-lite"/>
    </source>
</evidence>
<protein>
    <submittedName>
        <fullName evidence="2">Uncharacterized protein</fullName>
    </submittedName>
</protein>
<dbReference type="EMBL" id="CM017635">
    <property type="protein sequence ID" value="TYH34702.1"/>
    <property type="molecule type" value="Genomic_DNA"/>
</dbReference>
<feature type="compositionally biased region" description="Polar residues" evidence="1">
    <location>
        <begin position="1"/>
        <end position="12"/>
    </location>
</feature>
<feature type="region of interest" description="Disordered" evidence="1">
    <location>
        <begin position="1"/>
        <end position="20"/>
    </location>
</feature>
<keyword evidence="3" id="KW-1185">Reference proteome</keyword>
<sequence>MLSPLRRSNNRPLESPLAFSCSTPISPEEKKASSAPLTGGCLCSLRVDFLQAYGGRTMTCGGARARRG</sequence>
<reference evidence="2 3" key="1">
    <citation type="submission" date="2019-07" db="EMBL/GenBank/DDBJ databases">
        <title>WGS assembly of Gossypium tomentosum.</title>
        <authorList>
            <person name="Chen Z.J."/>
            <person name="Sreedasyam A."/>
            <person name="Ando A."/>
            <person name="Song Q."/>
            <person name="De L."/>
            <person name="Hulse-Kemp A."/>
            <person name="Ding M."/>
            <person name="Ye W."/>
            <person name="Kirkbride R."/>
            <person name="Jenkins J."/>
            <person name="Plott C."/>
            <person name="Lovell J."/>
            <person name="Lin Y.-M."/>
            <person name="Vaughn R."/>
            <person name="Liu B."/>
            <person name="Li W."/>
            <person name="Simpson S."/>
            <person name="Scheffler B."/>
            <person name="Saski C."/>
            <person name="Grover C."/>
            <person name="Hu G."/>
            <person name="Conover J."/>
            <person name="Carlson J."/>
            <person name="Shu S."/>
            <person name="Boston L."/>
            <person name="Williams M."/>
            <person name="Peterson D."/>
            <person name="Mcgee K."/>
            <person name="Jones D."/>
            <person name="Wendel J."/>
            <person name="Stelly D."/>
            <person name="Grimwood J."/>
            <person name="Schmutz J."/>
        </authorList>
    </citation>
    <scope>NUCLEOTIDE SEQUENCE [LARGE SCALE GENOMIC DNA]</scope>
    <source>
        <strain evidence="2">7179.01</strain>
    </source>
</reference>
<evidence type="ECO:0000313" key="2">
    <source>
        <dbReference type="EMBL" id="TYH34702.1"/>
    </source>
</evidence>
<name>A0A5D2HX15_GOSTO</name>